<evidence type="ECO:0000256" key="6">
    <source>
        <dbReference type="ARBA" id="ARBA00022833"/>
    </source>
</evidence>
<keyword evidence="4 9" id="KW-0732">Signal</keyword>
<keyword evidence="5" id="KW-0378">Hydrolase</keyword>
<evidence type="ECO:0000256" key="3">
    <source>
        <dbReference type="ARBA" id="ARBA00022723"/>
    </source>
</evidence>
<proteinExistence type="inferred from homology"/>
<dbReference type="AlphaFoldDB" id="A0A1Z5K308"/>
<evidence type="ECO:0000313" key="11">
    <source>
        <dbReference type="EMBL" id="GAX20633.1"/>
    </source>
</evidence>
<dbReference type="Proteomes" id="UP000198406">
    <property type="component" value="Unassembled WGS sequence"/>
</dbReference>
<keyword evidence="12" id="KW-1185">Reference proteome</keyword>
<protein>
    <recommendedName>
        <fullName evidence="10">Peptidase M43 pregnancy-associated plasma-A domain-containing protein</fullName>
    </recommendedName>
</protein>
<dbReference type="PANTHER" id="PTHR47466:SF1">
    <property type="entry name" value="METALLOPROTEASE MEP1 (AFU_ORTHOLOGUE AFUA_1G07730)-RELATED"/>
    <property type="match status" value="1"/>
</dbReference>
<evidence type="ECO:0000256" key="5">
    <source>
        <dbReference type="ARBA" id="ARBA00022801"/>
    </source>
</evidence>
<sequence length="289" mass="32433">MKAVSIILLYFIATVLSHDHHDDSSSPARGCGYRAPDVAAMEDMAHRDERRLEKSTSPRGLFRCDACGSGSRFRTIDTYIHVIQMMNRTGHLPDAAIEENIKVTNELLWSTGFQLKVVSTNRITNDVWYISDWDSDEEMDIKRQLKQGGLDTLNIYYKAAFVDGDRVCGYANLAEDAVYWPEDDGVVVDTLCATNKTILAHEFGHWMNLLHTFDGGCSPGDLVDDTNGQAMPMKYLSEECPDPLPDTCPDAGFDPLDNIMDYAPNGCGDIFTPGQVQRMHDAWRKIRRA</sequence>
<evidence type="ECO:0000256" key="1">
    <source>
        <dbReference type="ARBA" id="ARBA00008721"/>
    </source>
</evidence>
<dbReference type="InterPro" id="IPR008754">
    <property type="entry name" value="Peptidase_M43"/>
</dbReference>
<keyword evidence="2" id="KW-0645">Protease</keyword>
<reference evidence="11 12" key="1">
    <citation type="journal article" date="2015" name="Plant Cell">
        <title>Oil accumulation by the oleaginous diatom Fistulifera solaris as revealed by the genome and transcriptome.</title>
        <authorList>
            <person name="Tanaka T."/>
            <person name="Maeda Y."/>
            <person name="Veluchamy A."/>
            <person name="Tanaka M."/>
            <person name="Abida H."/>
            <person name="Marechal E."/>
            <person name="Bowler C."/>
            <person name="Muto M."/>
            <person name="Sunaga Y."/>
            <person name="Tanaka M."/>
            <person name="Yoshino T."/>
            <person name="Taniguchi T."/>
            <person name="Fukuda Y."/>
            <person name="Nemoto M."/>
            <person name="Matsumoto M."/>
            <person name="Wong P.S."/>
            <person name="Aburatani S."/>
            <person name="Fujibuchi W."/>
        </authorList>
    </citation>
    <scope>NUCLEOTIDE SEQUENCE [LARGE SCALE GENOMIC DNA]</scope>
    <source>
        <strain evidence="11 12">JPCC DA0580</strain>
    </source>
</reference>
<organism evidence="11 12">
    <name type="scientific">Fistulifera solaris</name>
    <name type="common">Oleaginous diatom</name>
    <dbReference type="NCBI Taxonomy" id="1519565"/>
    <lineage>
        <taxon>Eukaryota</taxon>
        <taxon>Sar</taxon>
        <taxon>Stramenopiles</taxon>
        <taxon>Ochrophyta</taxon>
        <taxon>Bacillariophyta</taxon>
        <taxon>Bacillariophyceae</taxon>
        <taxon>Bacillariophycidae</taxon>
        <taxon>Naviculales</taxon>
        <taxon>Naviculaceae</taxon>
        <taxon>Fistulifera</taxon>
    </lineage>
</organism>
<dbReference type="Pfam" id="PF05572">
    <property type="entry name" value="Peptidase_M43"/>
    <property type="match status" value="1"/>
</dbReference>
<evidence type="ECO:0000256" key="2">
    <source>
        <dbReference type="ARBA" id="ARBA00022670"/>
    </source>
</evidence>
<evidence type="ECO:0000313" key="12">
    <source>
        <dbReference type="Proteomes" id="UP000198406"/>
    </source>
</evidence>
<accession>A0A1Z5K308</accession>
<dbReference type="GO" id="GO:0008237">
    <property type="term" value="F:metallopeptidase activity"/>
    <property type="evidence" value="ECO:0007669"/>
    <property type="project" value="UniProtKB-KW"/>
</dbReference>
<evidence type="ECO:0000256" key="4">
    <source>
        <dbReference type="ARBA" id="ARBA00022729"/>
    </source>
</evidence>
<keyword evidence="8" id="KW-1015">Disulfide bond</keyword>
<keyword evidence="6" id="KW-0862">Zinc</keyword>
<gene>
    <name evidence="11" type="ORF">FisN_32Hh015</name>
</gene>
<feature type="signal peptide" evidence="9">
    <location>
        <begin position="1"/>
        <end position="17"/>
    </location>
</feature>
<evidence type="ECO:0000259" key="10">
    <source>
        <dbReference type="Pfam" id="PF05572"/>
    </source>
</evidence>
<name>A0A1Z5K308_FISSO</name>
<keyword evidence="3" id="KW-0479">Metal-binding</keyword>
<evidence type="ECO:0000256" key="8">
    <source>
        <dbReference type="ARBA" id="ARBA00023157"/>
    </source>
</evidence>
<dbReference type="InterPro" id="IPR024079">
    <property type="entry name" value="MetalloPept_cat_dom_sf"/>
</dbReference>
<dbReference type="GO" id="GO:0046872">
    <property type="term" value="F:metal ion binding"/>
    <property type="evidence" value="ECO:0007669"/>
    <property type="project" value="UniProtKB-KW"/>
</dbReference>
<evidence type="ECO:0000256" key="7">
    <source>
        <dbReference type="ARBA" id="ARBA00023049"/>
    </source>
</evidence>
<dbReference type="InParanoid" id="A0A1Z5K308"/>
<evidence type="ECO:0000256" key="9">
    <source>
        <dbReference type="SAM" id="SignalP"/>
    </source>
</evidence>
<dbReference type="PANTHER" id="PTHR47466">
    <property type="match status" value="1"/>
</dbReference>
<dbReference type="GO" id="GO:0006508">
    <property type="term" value="P:proteolysis"/>
    <property type="evidence" value="ECO:0007669"/>
    <property type="project" value="UniProtKB-KW"/>
</dbReference>
<dbReference type="Gene3D" id="3.40.390.10">
    <property type="entry name" value="Collagenase (Catalytic Domain)"/>
    <property type="match status" value="1"/>
</dbReference>
<comment type="caution">
    <text evidence="11">The sequence shown here is derived from an EMBL/GenBank/DDBJ whole genome shotgun (WGS) entry which is preliminary data.</text>
</comment>
<comment type="similarity">
    <text evidence="1">Belongs to the peptidase M43B family.</text>
</comment>
<feature type="domain" description="Peptidase M43 pregnancy-associated plasma-A" evidence="10">
    <location>
        <begin position="194"/>
        <end position="282"/>
    </location>
</feature>
<dbReference type="OrthoDB" id="47886at2759"/>
<keyword evidence="7" id="KW-0482">Metalloprotease</keyword>
<dbReference type="SUPFAM" id="SSF55486">
    <property type="entry name" value="Metalloproteases ('zincins'), catalytic domain"/>
    <property type="match status" value="1"/>
</dbReference>
<feature type="chain" id="PRO_5012170551" description="Peptidase M43 pregnancy-associated plasma-A domain-containing protein" evidence="9">
    <location>
        <begin position="18"/>
        <end position="289"/>
    </location>
</feature>
<dbReference type="EMBL" id="BDSP01000151">
    <property type="protein sequence ID" value="GAX20633.1"/>
    <property type="molecule type" value="Genomic_DNA"/>
</dbReference>